<evidence type="ECO:0000313" key="6">
    <source>
        <dbReference type="Proteomes" id="UP001354971"/>
    </source>
</evidence>
<dbReference type="Pfam" id="PF01520">
    <property type="entry name" value="Amidase_3"/>
    <property type="match status" value="1"/>
</dbReference>
<comment type="caution">
    <text evidence="5">The sequence shown here is derived from an EMBL/GenBank/DDBJ whole genome shotgun (WGS) entry which is preliminary data.</text>
</comment>
<reference evidence="5 6" key="1">
    <citation type="submission" date="2024-01" db="EMBL/GenBank/DDBJ databases">
        <title>Hyphobacterium bacterium isolated from marine sediment.</title>
        <authorList>
            <person name="Zhao S."/>
        </authorList>
    </citation>
    <scope>NUCLEOTIDE SEQUENCE [LARGE SCALE GENOMIC DNA]</scope>
    <source>
        <strain evidence="6">HN65</strain>
    </source>
</reference>
<dbReference type="Gene3D" id="3.40.630.40">
    <property type="entry name" value="Zn-dependent exopeptidases"/>
    <property type="match status" value="1"/>
</dbReference>
<dbReference type="InterPro" id="IPR050695">
    <property type="entry name" value="N-acetylmuramoyl_amidase_3"/>
</dbReference>
<gene>
    <name evidence="5" type="ORF">V0U79_00430</name>
</gene>
<organism evidence="5 6">
    <name type="scientific">Hyphobacterium lacteum</name>
    <dbReference type="NCBI Taxonomy" id="3116575"/>
    <lineage>
        <taxon>Bacteria</taxon>
        <taxon>Pseudomonadati</taxon>
        <taxon>Pseudomonadota</taxon>
        <taxon>Alphaproteobacteria</taxon>
        <taxon>Maricaulales</taxon>
        <taxon>Maricaulaceae</taxon>
        <taxon>Hyphobacterium</taxon>
    </lineage>
</organism>
<dbReference type="PANTHER" id="PTHR30404:SF0">
    <property type="entry name" value="N-ACETYLMURAMOYL-L-ALANINE AMIDASE AMIC"/>
    <property type="match status" value="1"/>
</dbReference>
<dbReference type="InterPro" id="IPR002508">
    <property type="entry name" value="MurNAc-LAA_cat"/>
</dbReference>
<dbReference type="PANTHER" id="PTHR30404">
    <property type="entry name" value="N-ACETYLMURAMOYL-L-ALANINE AMIDASE"/>
    <property type="match status" value="1"/>
</dbReference>
<evidence type="ECO:0000256" key="1">
    <source>
        <dbReference type="ARBA" id="ARBA00001561"/>
    </source>
</evidence>
<keyword evidence="6" id="KW-1185">Reference proteome</keyword>
<sequence length="403" mass="43866">MALIAAFASFAPAVAIDGSEIRQVRFGGGDDETRVVVELSTDIEFRAFTVSEPTRRLVLDISRAAWSVEGLETGEGLGFGLVDDFRFFDRSAEASRLVFELESPAVIVNQFDIPANADNPHHRLVIDLRRVEASEFEEESGFPEPSDLSQLIAERGDATFAEPERERRVIVIDAGHGGHDPGASANGVVEETINLAAALELRRRLVATGRYDVIMTRDSDHYLTLQERVNVARAANADLFISLHADSAGAGSSARGAAVYTLSDSGAGRASRLPENASDWNHLSGGTQPPVVRNILLSLSLREKRNRSAIFAEMVLDSMSEVGPVLTNGHRQRGFYVLLDSQVPAVLVEMGFLTNRDDAANLNSAAYRARLMQSLAEAVDDYFDRDDVSDDNPVRSAQLTPIP</sequence>
<dbReference type="Proteomes" id="UP001354971">
    <property type="component" value="Unassembled WGS sequence"/>
</dbReference>
<comment type="catalytic activity">
    <reaction evidence="1">
        <text>Hydrolyzes the link between N-acetylmuramoyl residues and L-amino acid residues in certain cell-wall glycopeptides.</text>
        <dbReference type="EC" id="3.5.1.28"/>
    </reaction>
</comment>
<evidence type="ECO:0000259" key="4">
    <source>
        <dbReference type="SMART" id="SM00646"/>
    </source>
</evidence>
<evidence type="ECO:0000256" key="3">
    <source>
        <dbReference type="ARBA" id="ARBA00022801"/>
    </source>
</evidence>
<name>A0ABU7LLQ9_9PROT</name>
<proteinExistence type="predicted"/>
<protein>
    <recommendedName>
        <fullName evidence="2">N-acetylmuramoyl-L-alanine amidase</fullName>
        <ecNumber evidence="2">3.5.1.28</ecNumber>
    </recommendedName>
</protein>
<dbReference type="SUPFAM" id="SSF53187">
    <property type="entry name" value="Zn-dependent exopeptidases"/>
    <property type="match status" value="1"/>
</dbReference>
<keyword evidence="3 5" id="KW-0378">Hydrolase</keyword>
<accession>A0ABU7LLQ9</accession>
<dbReference type="SMART" id="SM00646">
    <property type="entry name" value="Ami_3"/>
    <property type="match status" value="1"/>
</dbReference>
<evidence type="ECO:0000313" key="5">
    <source>
        <dbReference type="EMBL" id="MEE2524817.1"/>
    </source>
</evidence>
<dbReference type="EMBL" id="JAZDRP010000001">
    <property type="protein sequence ID" value="MEE2524817.1"/>
    <property type="molecule type" value="Genomic_DNA"/>
</dbReference>
<dbReference type="GO" id="GO:0008745">
    <property type="term" value="F:N-acetylmuramoyl-L-alanine amidase activity"/>
    <property type="evidence" value="ECO:0007669"/>
    <property type="project" value="UniProtKB-EC"/>
</dbReference>
<dbReference type="RefSeq" id="WP_330197485.1">
    <property type="nucleotide sequence ID" value="NZ_JAZDRP010000001.1"/>
</dbReference>
<dbReference type="EC" id="3.5.1.28" evidence="2"/>
<dbReference type="CDD" id="cd02696">
    <property type="entry name" value="MurNAc-LAA"/>
    <property type="match status" value="1"/>
</dbReference>
<dbReference type="Gene3D" id="2.60.40.3500">
    <property type="match status" value="1"/>
</dbReference>
<feature type="domain" description="MurNAc-LAA" evidence="4">
    <location>
        <begin position="229"/>
        <end position="380"/>
    </location>
</feature>
<evidence type="ECO:0000256" key="2">
    <source>
        <dbReference type="ARBA" id="ARBA00011901"/>
    </source>
</evidence>